<protein>
    <submittedName>
        <fullName evidence="1">Uncharacterized protein</fullName>
    </submittedName>
</protein>
<dbReference type="EMBL" id="CP002349">
    <property type="protein sequence ID" value="ADR22695.1"/>
    <property type="molecule type" value="Genomic_DNA"/>
</dbReference>
<evidence type="ECO:0000313" key="1">
    <source>
        <dbReference type="EMBL" id="ADR22695.1"/>
    </source>
</evidence>
<organism evidence="1 2">
    <name type="scientific">Marivirga tractuosa (strain ATCC 23168 / DSM 4126 / NBRC 15989 / NCIMB 1408 / VKM B-1430 / H-43)</name>
    <name type="common">Microscilla tractuosa</name>
    <name type="synonym">Flexibacter tractuosus</name>
    <dbReference type="NCBI Taxonomy" id="643867"/>
    <lineage>
        <taxon>Bacteria</taxon>
        <taxon>Pseudomonadati</taxon>
        <taxon>Bacteroidota</taxon>
        <taxon>Cytophagia</taxon>
        <taxon>Cytophagales</taxon>
        <taxon>Marivirgaceae</taxon>
        <taxon>Marivirga</taxon>
    </lineage>
</organism>
<dbReference type="HOGENOM" id="CLU_2586363_0_0_10"/>
<reference evidence="1 2" key="1">
    <citation type="journal article" date="2011" name="Stand. Genomic Sci.">
        <title>Complete genome sequence of Marivirga tractuosa type strain (H-43).</title>
        <authorList>
            <person name="Pagani I."/>
            <person name="Chertkov O."/>
            <person name="Lapidus A."/>
            <person name="Lucas S."/>
            <person name="Del Rio T.G."/>
            <person name="Tice H."/>
            <person name="Copeland A."/>
            <person name="Cheng J.F."/>
            <person name="Nolan M."/>
            <person name="Saunders E."/>
            <person name="Pitluck S."/>
            <person name="Held B."/>
            <person name="Goodwin L."/>
            <person name="Liolios K."/>
            <person name="Ovchinikova G."/>
            <person name="Ivanova N."/>
            <person name="Mavromatis K."/>
            <person name="Pati A."/>
            <person name="Chen A."/>
            <person name="Palaniappan K."/>
            <person name="Land M."/>
            <person name="Hauser L."/>
            <person name="Jeffries C.D."/>
            <person name="Detter J.C."/>
            <person name="Han C."/>
            <person name="Tapia R."/>
            <person name="Ngatchou-Djao O.D."/>
            <person name="Rohde M."/>
            <person name="Goker M."/>
            <person name="Spring S."/>
            <person name="Sikorski J."/>
            <person name="Woyke T."/>
            <person name="Bristow J."/>
            <person name="Eisen J.A."/>
            <person name="Markowitz V."/>
            <person name="Hugenholtz P."/>
            <person name="Klenk H.P."/>
            <person name="Kyrpides N.C."/>
        </authorList>
    </citation>
    <scope>NUCLEOTIDE SEQUENCE [LARGE SCALE GENOMIC DNA]</scope>
    <source>
        <strain evidence="2">ATCC 23168 / DSM 4126 / NBRC 15989 / NCIMB 1408 / VKM B-1430 / H-43</strain>
    </source>
</reference>
<keyword evidence="2" id="KW-1185">Reference proteome</keyword>
<sequence length="85" mass="9732">MNICFNCVNRTNCSLRKENSGLIWDCSEFSTSSKSTALSSTLIENDTHTDRDADKVSGLCQNCELIDNCTWYRKDAVIFHCEHYQ</sequence>
<name>E4TR14_MARTH</name>
<dbReference type="AlphaFoldDB" id="E4TR14"/>
<accession>E4TR14</accession>
<dbReference type="KEGG" id="mtt:Ftrac_2717"/>
<evidence type="ECO:0000313" key="2">
    <source>
        <dbReference type="Proteomes" id="UP000008720"/>
    </source>
</evidence>
<dbReference type="Proteomes" id="UP000008720">
    <property type="component" value="Chromosome"/>
</dbReference>
<proteinExistence type="predicted"/>
<gene>
    <name evidence="1" type="ordered locus">Ftrac_2717</name>
</gene>